<evidence type="ECO:0000256" key="2">
    <source>
        <dbReference type="ARBA" id="ARBA00038188"/>
    </source>
</evidence>
<keyword evidence="5" id="KW-0489">Methyltransferase</keyword>
<dbReference type="SUPFAM" id="SSF53335">
    <property type="entry name" value="S-adenosyl-L-methionine-dependent methyltransferases"/>
    <property type="match status" value="1"/>
</dbReference>
<dbReference type="PANTHER" id="PTHR44068:SF1">
    <property type="entry name" value="HYPOTHETICAL LOC100005854"/>
    <property type="match status" value="1"/>
</dbReference>
<evidence type="ECO:0000313" key="5">
    <source>
        <dbReference type="EMBL" id="KAK4107772.1"/>
    </source>
</evidence>
<keyword evidence="6" id="KW-1185">Reference proteome</keyword>
<accession>A0AAN6T8H5</accession>
<dbReference type="AlphaFoldDB" id="A0AAN6T8H5"/>
<dbReference type="Gene3D" id="3.40.50.150">
    <property type="entry name" value="Vaccinia Virus protein VP39"/>
    <property type="match status" value="1"/>
</dbReference>
<sequence length="542" mass="60598">MCILEAIYFVCSCPLRDTHRCPHHIFVRTYSDCPHDLGGIEPSPTGFYLRRPVEVQRKSQWEPLSSCKVWHHCDVYKASHTRADGSLPVGCGLELECPQTTIALDGNPFATITYEAGQCEQCIKGHRWSPEPVTPTLFVLESECGGRILLNPDYDDESGSPSSSRSGWSSRSFFKLSRLSSLSSRSSLRSFRRSRDKGDVMEKQSPPGAERETADVLKGIRRWCSASPSSNGEPDPSLSAESKRIGDQYNSLESRLVWDWLCGGNRHFGYYPDPSTWWPFPLGAAHLRMQGKLLETLNLPPGARVLDVGCGDGHVAIDLARRGRFRITAFDVVERHVENARRNVQLAGLEQQVTVLQLDFDRLAEAIPDASHDGIYTSETLIHAADVPRVLAEFRRVLVPGGRVVLHEYHNDFIGARIRGFTAEIARMEPPPSSSASGDDERNESENENEMAPGPAFARAEAYFKSAMAKAGFEDVVVRNYSPNIEPMAKLLSVSAWWRYIVQFFHLQRIFPKTAARTEGYVGQEHWAYVSVSGTKPKAKVE</sequence>
<comment type="caution">
    <text evidence="5">The sequence shown here is derived from an EMBL/GenBank/DDBJ whole genome shotgun (WGS) entry which is preliminary data.</text>
</comment>
<name>A0AAN6T8H5_9PEZI</name>
<dbReference type="Pfam" id="PF13649">
    <property type="entry name" value="Methyltransf_25"/>
    <property type="match status" value="1"/>
</dbReference>
<dbReference type="PANTHER" id="PTHR44068">
    <property type="entry name" value="ZGC:194242"/>
    <property type="match status" value="1"/>
</dbReference>
<dbReference type="EMBL" id="MU853369">
    <property type="protein sequence ID" value="KAK4107772.1"/>
    <property type="molecule type" value="Genomic_DNA"/>
</dbReference>
<evidence type="ECO:0000256" key="3">
    <source>
        <dbReference type="SAM" id="MobiDB-lite"/>
    </source>
</evidence>
<reference evidence="5" key="2">
    <citation type="submission" date="2023-05" db="EMBL/GenBank/DDBJ databases">
        <authorList>
            <consortium name="Lawrence Berkeley National Laboratory"/>
            <person name="Steindorff A."/>
            <person name="Hensen N."/>
            <person name="Bonometti L."/>
            <person name="Westerberg I."/>
            <person name="Brannstrom I.O."/>
            <person name="Guillou S."/>
            <person name="Cros-Aarteil S."/>
            <person name="Calhoun S."/>
            <person name="Haridas S."/>
            <person name="Kuo A."/>
            <person name="Mondo S."/>
            <person name="Pangilinan J."/>
            <person name="Riley R."/>
            <person name="Labutti K."/>
            <person name="Andreopoulos B."/>
            <person name="Lipzen A."/>
            <person name="Chen C."/>
            <person name="Yanf M."/>
            <person name="Daum C."/>
            <person name="Ng V."/>
            <person name="Clum A."/>
            <person name="Ohm R."/>
            <person name="Martin F."/>
            <person name="Silar P."/>
            <person name="Natvig D."/>
            <person name="Lalanne C."/>
            <person name="Gautier V."/>
            <person name="Ament-Velasquez S.L."/>
            <person name="Kruys A."/>
            <person name="Hutchinson M.I."/>
            <person name="Powell A.J."/>
            <person name="Barry K."/>
            <person name="Miller A.N."/>
            <person name="Grigoriev I.V."/>
            <person name="Debuchy R."/>
            <person name="Gladieux P."/>
            <person name="Thoren M.H."/>
            <person name="Johannesson H."/>
        </authorList>
    </citation>
    <scope>NUCLEOTIDE SEQUENCE</scope>
    <source>
        <strain evidence="5">CBS 508.74</strain>
    </source>
</reference>
<dbReference type="GeneID" id="89943453"/>
<dbReference type="RefSeq" id="XP_064665342.1">
    <property type="nucleotide sequence ID" value="XM_064819327.1"/>
</dbReference>
<proteinExistence type="inferred from homology"/>
<dbReference type="InterPro" id="IPR041698">
    <property type="entry name" value="Methyltransf_25"/>
</dbReference>
<dbReference type="CDD" id="cd02440">
    <property type="entry name" value="AdoMet_MTases"/>
    <property type="match status" value="1"/>
</dbReference>
<dbReference type="GO" id="GO:0032259">
    <property type="term" value="P:methylation"/>
    <property type="evidence" value="ECO:0007669"/>
    <property type="project" value="UniProtKB-KW"/>
</dbReference>
<dbReference type="Proteomes" id="UP001302812">
    <property type="component" value="Unassembled WGS sequence"/>
</dbReference>
<protein>
    <submittedName>
        <fullName evidence="5">S-adenosyl-L-methionine-dependent methyltransferase</fullName>
    </submittedName>
</protein>
<reference evidence="5" key="1">
    <citation type="journal article" date="2023" name="Mol. Phylogenet. Evol.">
        <title>Genome-scale phylogeny and comparative genomics of the fungal order Sordariales.</title>
        <authorList>
            <person name="Hensen N."/>
            <person name="Bonometti L."/>
            <person name="Westerberg I."/>
            <person name="Brannstrom I.O."/>
            <person name="Guillou S."/>
            <person name="Cros-Aarteil S."/>
            <person name="Calhoun S."/>
            <person name="Haridas S."/>
            <person name="Kuo A."/>
            <person name="Mondo S."/>
            <person name="Pangilinan J."/>
            <person name="Riley R."/>
            <person name="LaButti K."/>
            <person name="Andreopoulos B."/>
            <person name="Lipzen A."/>
            <person name="Chen C."/>
            <person name="Yan M."/>
            <person name="Daum C."/>
            <person name="Ng V."/>
            <person name="Clum A."/>
            <person name="Steindorff A."/>
            <person name="Ohm R.A."/>
            <person name="Martin F."/>
            <person name="Silar P."/>
            <person name="Natvig D.O."/>
            <person name="Lalanne C."/>
            <person name="Gautier V."/>
            <person name="Ament-Velasquez S.L."/>
            <person name="Kruys A."/>
            <person name="Hutchinson M.I."/>
            <person name="Powell A.J."/>
            <person name="Barry K."/>
            <person name="Miller A.N."/>
            <person name="Grigoriev I.V."/>
            <person name="Debuchy R."/>
            <person name="Gladieux P."/>
            <person name="Hiltunen Thoren M."/>
            <person name="Johannesson H."/>
        </authorList>
    </citation>
    <scope>NUCLEOTIDE SEQUENCE</scope>
    <source>
        <strain evidence="5">CBS 508.74</strain>
    </source>
</reference>
<dbReference type="InterPro" id="IPR029063">
    <property type="entry name" value="SAM-dependent_MTases_sf"/>
</dbReference>
<feature type="region of interest" description="Disordered" evidence="3">
    <location>
        <begin position="193"/>
        <end position="214"/>
    </location>
</feature>
<dbReference type="GO" id="GO:0005783">
    <property type="term" value="C:endoplasmic reticulum"/>
    <property type="evidence" value="ECO:0007669"/>
    <property type="project" value="TreeGrafter"/>
</dbReference>
<feature type="region of interest" description="Disordered" evidence="3">
    <location>
        <begin position="428"/>
        <end position="452"/>
    </location>
</feature>
<organism evidence="5 6">
    <name type="scientific">Canariomyces notabilis</name>
    <dbReference type="NCBI Taxonomy" id="2074819"/>
    <lineage>
        <taxon>Eukaryota</taxon>
        <taxon>Fungi</taxon>
        <taxon>Dikarya</taxon>
        <taxon>Ascomycota</taxon>
        <taxon>Pezizomycotina</taxon>
        <taxon>Sordariomycetes</taxon>
        <taxon>Sordariomycetidae</taxon>
        <taxon>Sordariales</taxon>
        <taxon>Chaetomiaceae</taxon>
        <taxon>Canariomyces</taxon>
    </lineage>
</organism>
<dbReference type="GO" id="GO:0003838">
    <property type="term" value="F:sterol 24-C-methyltransferase activity"/>
    <property type="evidence" value="ECO:0007669"/>
    <property type="project" value="TreeGrafter"/>
</dbReference>
<comment type="similarity">
    <text evidence="2">Belongs to the class I-like SAM-binding methyltransferase superfamily. Erg6/SMT family.</text>
</comment>
<dbReference type="InterPro" id="IPR050447">
    <property type="entry name" value="Erg6_SMT_methyltransf"/>
</dbReference>
<dbReference type="GO" id="GO:0006696">
    <property type="term" value="P:ergosterol biosynthetic process"/>
    <property type="evidence" value="ECO:0007669"/>
    <property type="project" value="TreeGrafter"/>
</dbReference>
<evidence type="ECO:0000259" key="4">
    <source>
        <dbReference type="Pfam" id="PF13649"/>
    </source>
</evidence>
<gene>
    <name evidence="5" type="ORF">N656DRAFT_849141</name>
</gene>
<keyword evidence="1" id="KW-0808">Transferase</keyword>
<feature type="domain" description="Methyltransferase" evidence="4">
    <location>
        <begin position="305"/>
        <end position="402"/>
    </location>
</feature>
<evidence type="ECO:0000313" key="6">
    <source>
        <dbReference type="Proteomes" id="UP001302812"/>
    </source>
</evidence>
<evidence type="ECO:0000256" key="1">
    <source>
        <dbReference type="ARBA" id="ARBA00022679"/>
    </source>
</evidence>